<dbReference type="EMBL" id="BMAT01010848">
    <property type="protein sequence ID" value="GFR61736.1"/>
    <property type="molecule type" value="Genomic_DNA"/>
</dbReference>
<feature type="signal peptide" evidence="1">
    <location>
        <begin position="1"/>
        <end position="27"/>
    </location>
</feature>
<dbReference type="Proteomes" id="UP000762676">
    <property type="component" value="Unassembled WGS sequence"/>
</dbReference>
<evidence type="ECO:0000313" key="2">
    <source>
        <dbReference type="EMBL" id="GFR61736.1"/>
    </source>
</evidence>
<accession>A0AAV4EMI6</accession>
<evidence type="ECO:0000313" key="3">
    <source>
        <dbReference type="Proteomes" id="UP000762676"/>
    </source>
</evidence>
<reference evidence="2 3" key="1">
    <citation type="journal article" date="2021" name="Elife">
        <title>Chloroplast acquisition without the gene transfer in kleptoplastic sea slugs, Plakobranchus ocellatus.</title>
        <authorList>
            <person name="Maeda T."/>
            <person name="Takahashi S."/>
            <person name="Yoshida T."/>
            <person name="Shimamura S."/>
            <person name="Takaki Y."/>
            <person name="Nagai Y."/>
            <person name="Toyoda A."/>
            <person name="Suzuki Y."/>
            <person name="Arimoto A."/>
            <person name="Ishii H."/>
            <person name="Satoh N."/>
            <person name="Nishiyama T."/>
            <person name="Hasebe M."/>
            <person name="Maruyama T."/>
            <person name="Minagawa J."/>
            <person name="Obokata J."/>
            <person name="Shigenobu S."/>
        </authorList>
    </citation>
    <scope>NUCLEOTIDE SEQUENCE [LARGE SCALE GENOMIC DNA]</scope>
</reference>
<keyword evidence="3" id="KW-1185">Reference proteome</keyword>
<name>A0AAV4EMI6_9GAST</name>
<dbReference type="AlphaFoldDB" id="A0AAV4EMI6"/>
<gene>
    <name evidence="2" type="ORF">ElyMa_005439600</name>
</gene>
<proteinExistence type="predicted"/>
<protein>
    <submittedName>
        <fullName evidence="2">Uncharacterized protein</fullName>
    </submittedName>
</protein>
<organism evidence="2 3">
    <name type="scientific">Elysia marginata</name>
    <dbReference type="NCBI Taxonomy" id="1093978"/>
    <lineage>
        <taxon>Eukaryota</taxon>
        <taxon>Metazoa</taxon>
        <taxon>Spiralia</taxon>
        <taxon>Lophotrochozoa</taxon>
        <taxon>Mollusca</taxon>
        <taxon>Gastropoda</taxon>
        <taxon>Heterobranchia</taxon>
        <taxon>Euthyneura</taxon>
        <taxon>Panpulmonata</taxon>
        <taxon>Sacoglossa</taxon>
        <taxon>Placobranchoidea</taxon>
        <taxon>Plakobranchidae</taxon>
        <taxon>Elysia</taxon>
    </lineage>
</organism>
<feature type="chain" id="PRO_5043629636" evidence="1">
    <location>
        <begin position="28"/>
        <end position="78"/>
    </location>
</feature>
<evidence type="ECO:0000256" key="1">
    <source>
        <dbReference type="SAM" id="SignalP"/>
    </source>
</evidence>
<sequence>MSAGYVVRAVWLTLGVFVWLQPDSVTGFPSEDTALGEHHSSMYRLCGLAVKTLAQRSGGAGFDPWPSQTKDFKIGISS</sequence>
<comment type="caution">
    <text evidence="2">The sequence shown here is derived from an EMBL/GenBank/DDBJ whole genome shotgun (WGS) entry which is preliminary data.</text>
</comment>
<keyword evidence="1" id="KW-0732">Signal</keyword>